<accession>A0A318ULH2</accession>
<dbReference type="CDD" id="cd04301">
    <property type="entry name" value="NAT_SF"/>
    <property type="match status" value="1"/>
</dbReference>
<protein>
    <submittedName>
        <fullName evidence="2">RimJ/RimL family protein N-acetyltransferase</fullName>
    </submittedName>
</protein>
<dbReference type="PROSITE" id="PS51186">
    <property type="entry name" value="GNAT"/>
    <property type="match status" value="1"/>
</dbReference>
<dbReference type="Gene3D" id="3.40.630.30">
    <property type="match status" value="1"/>
</dbReference>
<evidence type="ECO:0000313" key="2">
    <source>
        <dbReference type="EMBL" id="PYF77214.1"/>
    </source>
</evidence>
<evidence type="ECO:0000259" key="1">
    <source>
        <dbReference type="PROSITE" id="PS51186"/>
    </source>
</evidence>
<dbReference type="SUPFAM" id="SSF55729">
    <property type="entry name" value="Acyl-CoA N-acyltransferases (Nat)"/>
    <property type="match status" value="1"/>
</dbReference>
<gene>
    <name evidence="2" type="ORF">B0O44_101695</name>
</gene>
<organism evidence="2 3">
    <name type="scientific">Pedobacter nutrimenti</name>
    <dbReference type="NCBI Taxonomy" id="1241337"/>
    <lineage>
        <taxon>Bacteria</taxon>
        <taxon>Pseudomonadati</taxon>
        <taxon>Bacteroidota</taxon>
        <taxon>Sphingobacteriia</taxon>
        <taxon>Sphingobacteriales</taxon>
        <taxon>Sphingobacteriaceae</taxon>
        <taxon>Pedobacter</taxon>
    </lineage>
</organism>
<feature type="domain" description="N-acetyltransferase" evidence="1">
    <location>
        <begin position="1"/>
        <end position="161"/>
    </location>
</feature>
<dbReference type="PANTHER" id="PTHR43415">
    <property type="entry name" value="SPERMIDINE N(1)-ACETYLTRANSFERASE"/>
    <property type="match status" value="1"/>
</dbReference>
<dbReference type="GO" id="GO:0016747">
    <property type="term" value="F:acyltransferase activity, transferring groups other than amino-acyl groups"/>
    <property type="evidence" value="ECO:0007669"/>
    <property type="project" value="InterPro"/>
</dbReference>
<dbReference type="OrthoDB" id="9811523at2"/>
<dbReference type="EMBL" id="QKLU01000001">
    <property type="protein sequence ID" value="PYF77214.1"/>
    <property type="molecule type" value="Genomic_DNA"/>
</dbReference>
<sequence>MLRPYTKTDFPFLEKWVDSAELLLQFAGTDFSWPLTEKQLSDYQNLHPDRSFYMGTTGNQVPFAFGEIIPQENNIPRLGRIIIGDSASRGKGLGRQFVNLLLEECWSKNFKQAVDLFVWDKNTAAIKCYQAVGFIYNPEKEITLTIENQSYNIHRMTYTFPG</sequence>
<dbReference type="InterPro" id="IPR016181">
    <property type="entry name" value="Acyl_CoA_acyltransferase"/>
</dbReference>
<dbReference type="PANTHER" id="PTHR43415:SF3">
    <property type="entry name" value="GNAT-FAMILY ACETYLTRANSFERASE"/>
    <property type="match status" value="1"/>
</dbReference>
<dbReference type="Pfam" id="PF00583">
    <property type="entry name" value="Acetyltransf_1"/>
    <property type="match status" value="1"/>
</dbReference>
<dbReference type="AlphaFoldDB" id="A0A318ULH2"/>
<proteinExistence type="predicted"/>
<dbReference type="InterPro" id="IPR000182">
    <property type="entry name" value="GNAT_dom"/>
</dbReference>
<reference evidence="2 3" key="1">
    <citation type="submission" date="2018-06" db="EMBL/GenBank/DDBJ databases">
        <title>Genomic Encyclopedia of Archaeal and Bacterial Type Strains, Phase II (KMG-II): from individual species to whole genera.</title>
        <authorList>
            <person name="Goeker M."/>
        </authorList>
    </citation>
    <scope>NUCLEOTIDE SEQUENCE [LARGE SCALE GENOMIC DNA]</scope>
    <source>
        <strain evidence="2 3">DSM 27372</strain>
    </source>
</reference>
<keyword evidence="2" id="KW-0808">Transferase</keyword>
<keyword evidence="3" id="KW-1185">Reference proteome</keyword>
<comment type="caution">
    <text evidence="2">The sequence shown here is derived from an EMBL/GenBank/DDBJ whole genome shotgun (WGS) entry which is preliminary data.</text>
</comment>
<name>A0A318ULH2_9SPHI</name>
<dbReference type="Proteomes" id="UP000248198">
    <property type="component" value="Unassembled WGS sequence"/>
</dbReference>
<evidence type="ECO:0000313" key="3">
    <source>
        <dbReference type="Proteomes" id="UP000248198"/>
    </source>
</evidence>
<dbReference type="RefSeq" id="WP_110827279.1">
    <property type="nucleotide sequence ID" value="NZ_QKLU01000001.1"/>
</dbReference>